<feature type="non-terminal residue" evidence="2">
    <location>
        <position position="1"/>
    </location>
</feature>
<accession>A0ABQ9W918</accession>
<name>A0ABQ9W918_SAGOE</name>
<proteinExistence type="predicted"/>
<organism evidence="2 3">
    <name type="scientific">Saguinus oedipus</name>
    <name type="common">Cotton-top tamarin</name>
    <name type="synonym">Oedipomidas oedipus</name>
    <dbReference type="NCBI Taxonomy" id="9490"/>
    <lineage>
        <taxon>Eukaryota</taxon>
        <taxon>Metazoa</taxon>
        <taxon>Chordata</taxon>
        <taxon>Craniata</taxon>
        <taxon>Vertebrata</taxon>
        <taxon>Euteleostomi</taxon>
        <taxon>Mammalia</taxon>
        <taxon>Eutheria</taxon>
        <taxon>Euarchontoglires</taxon>
        <taxon>Primates</taxon>
        <taxon>Haplorrhini</taxon>
        <taxon>Platyrrhini</taxon>
        <taxon>Cebidae</taxon>
        <taxon>Callitrichinae</taxon>
        <taxon>Saguinus</taxon>
    </lineage>
</organism>
<protein>
    <submittedName>
        <fullName evidence="2">Uncharacterized protein</fullName>
    </submittedName>
</protein>
<gene>
    <name evidence="2" type="ORF">P7K49_004465</name>
</gene>
<keyword evidence="3" id="KW-1185">Reference proteome</keyword>
<reference evidence="2 3" key="1">
    <citation type="submission" date="2023-05" db="EMBL/GenBank/DDBJ databases">
        <title>B98-5 Cell Line De Novo Hybrid Assembly: An Optical Mapping Approach.</title>
        <authorList>
            <person name="Kananen K."/>
            <person name="Auerbach J.A."/>
            <person name="Kautto E."/>
            <person name="Blachly J.S."/>
        </authorList>
    </citation>
    <scope>NUCLEOTIDE SEQUENCE [LARGE SCALE GENOMIC DNA]</scope>
    <source>
        <strain evidence="2">B95-8</strain>
        <tissue evidence="2">Cell line</tissue>
    </source>
</reference>
<dbReference type="Proteomes" id="UP001266305">
    <property type="component" value="Unassembled WGS sequence"/>
</dbReference>
<sequence length="92" mass="9436">PGPGQGRGMDKLRRALWAGASASIPAWGGHLRVIPPQHGQEEGKGTQAGEAVDPLIPTDTKSSSEGSCAVARLGLTMPDQGLGQGAWVQRAP</sequence>
<feature type="region of interest" description="Disordered" evidence="1">
    <location>
        <begin position="34"/>
        <end position="65"/>
    </location>
</feature>
<evidence type="ECO:0000313" key="3">
    <source>
        <dbReference type="Proteomes" id="UP001266305"/>
    </source>
</evidence>
<evidence type="ECO:0000256" key="1">
    <source>
        <dbReference type="SAM" id="MobiDB-lite"/>
    </source>
</evidence>
<evidence type="ECO:0000313" key="2">
    <source>
        <dbReference type="EMBL" id="KAK2117579.1"/>
    </source>
</evidence>
<comment type="caution">
    <text evidence="2">The sequence shown here is derived from an EMBL/GenBank/DDBJ whole genome shotgun (WGS) entry which is preliminary data.</text>
</comment>
<dbReference type="EMBL" id="JASSZA010000002">
    <property type="protein sequence ID" value="KAK2117579.1"/>
    <property type="molecule type" value="Genomic_DNA"/>
</dbReference>